<dbReference type="GO" id="GO:0019843">
    <property type="term" value="F:rRNA binding"/>
    <property type="evidence" value="ECO:0007669"/>
    <property type="project" value="UniProtKB-KW"/>
</dbReference>
<gene>
    <name evidence="8" type="primary">rps4</name>
</gene>
<name>A0A7T5BN83_9STRA</name>
<dbReference type="AlphaFoldDB" id="A0A7T5BN83"/>
<dbReference type="GO" id="GO:0015935">
    <property type="term" value="C:small ribosomal subunit"/>
    <property type="evidence" value="ECO:0007669"/>
    <property type="project" value="TreeGrafter"/>
</dbReference>
<dbReference type="PROSITE" id="PS50889">
    <property type="entry name" value="S4"/>
    <property type="match status" value="1"/>
</dbReference>
<evidence type="ECO:0000259" key="7">
    <source>
        <dbReference type="SMART" id="SM00363"/>
    </source>
</evidence>
<keyword evidence="2" id="KW-0699">rRNA-binding</keyword>
<keyword evidence="8" id="KW-0496">Mitochondrion</keyword>
<organism evidence="8">
    <name type="scientific">Trieres regia</name>
    <dbReference type="NCBI Taxonomy" id="1335017"/>
    <lineage>
        <taxon>Eukaryota</taxon>
        <taxon>Sar</taxon>
        <taxon>Stramenopiles</taxon>
        <taxon>Ochrophyta</taxon>
        <taxon>Bacillariophyta</taxon>
        <taxon>Mediophyceae</taxon>
        <taxon>Biddulphiophycidae</taxon>
        <taxon>Eupodiscales</taxon>
        <taxon>Parodontellaceae</taxon>
        <taxon>Trieres</taxon>
    </lineage>
</organism>
<dbReference type="EMBL" id="MW018491">
    <property type="protein sequence ID" value="QQD79310.1"/>
    <property type="molecule type" value="Genomic_DNA"/>
</dbReference>
<feature type="domain" description="RNA-binding S4" evidence="7">
    <location>
        <begin position="128"/>
        <end position="190"/>
    </location>
</feature>
<dbReference type="InterPro" id="IPR002942">
    <property type="entry name" value="S4_RNA-bd"/>
</dbReference>
<sequence length="243" mass="29601">MFSIKNRRYKSIYKKYIKLKEINLIQDKMYSFKRKKWVNFFETINRILNNQISYRLTSEYNKYIIPTYTNNYKNRFKETLLQKLYFQLFLKTLPMKYFKTLIKRDSNLKNSKNNFFKTQVQFFNLLNSRLDMILFRAFFVKSPRHAAQLIKHSQVLINKQIITNVLFKLKPGDIVEVIPKRHSFIKRNVEKLYSWPLVPKYIEVNFKTLQIYLSRDIKDVNVSKYATTNRGIDILNLKNIYLR</sequence>
<keyword evidence="4 8" id="KW-0689">Ribosomal protein</keyword>
<dbReference type="SUPFAM" id="SSF55174">
    <property type="entry name" value="Alpha-L RNA-binding motif"/>
    <property type="match status" value="1"/>
</dbReference>
<reference evidence="8" key="1">
    <citation type="journal article" date="2021" name="J. Appl. Phycol.">
        <title>Mitochondrial genome of the harmful algal bloom species Odontella regia (Mediophyceae, Bacillariophyta).</title>
        <authorList>
            <person name="Wang Y."/>
            <person name="Chen Y."/>
            <person name="Wang J."/>
            <person name="Liu F."/>
            <person name="Chen N."/>
        </authorList>
    </citation>
    <scope>NUCLEOTIDE SEQUENCE</scope>
</reference>
<dbReference type="GO" id="GO:0003735">
    <property type="term" value="F:structural constituent of ribosome"/>
    <property type="evidence" value="ECO:0007669"/>
    <property type="project" value="TreeGrafter"/>
</dbReference>
<dbReference type="GO" id="GO:0042274">
    <property type="term" value="P:ribosomal small subunit biogenesis"/>
    <property type="evidence" value="ECO:0007669"/>
    <property type="project" value="TreeGrafter"/>
</dbReference>
<dbReference type="InterPro" id="IPR036986">
    <property type="entry name" value="S4_RNA-bd_sf"/>
</dbReference>
<evidence type="ECO:0000256" key="6">
    <source>
        <dbReference type="PROSITE-ProRule" id="PRU00182"/>
    </source>
</evidence>
<geneLocation type="mitochondrion" evidence="8"/>
<dbReference type="SMART" id="SM00363">
    <property type="entry name" value="S4"/>
    <property type="match status" value="1"/>
</dbReference>
<dbReference type="Pfam" id="PF01479">
    <property type="entry name" value="S4"/>
    <property type="match status" value="1"/>
</dbReference>
<evidence type="ECO:0000256" key="5">
    <source>
        <dbReference type="ARBA" id="ARBA00023274"/>
    </source>
</evidence>
<dbReference type="CDD" id="cd00165">
    <property type="entry name" value="S4"/>
    <property type="match status" value="1"/>
</dbReference>
<dbReference type="GeneID" id="65341474"/>
<evidence type="ECO:0000256" key="4">
    <source>
        <dbReference type="ARBA" id="ARBA00022980"/>
    </source>
</evidence>
<evidence type="ECO:0000313" key="8">
    <source>
        <dbReference type="EMBL" id="QQD79310.1"/>
    </source>
</evidence>
<keyword evidence="3 6" id="KW-0694">RNA-binding</keyword>
<accession>A0A7T5BN83</accession>
<proteinExistence type="inferred from homology"/>
<keyword evidence="5" id="KW-0687">Ribonucleoprotein</keyword>
<dbReference type="Gene3D" id="3.10.290.10">
    <property type="entry name" value="RNA-binding S4 domain"/>
    <property type="match status" value="1"/>
</dbReference>
<evidence type="ECO:0000256" key="2">
    <source>
        <dbReference type="ARBA" id="ARBA00022730"/>
    </source>
</evidence>
<dbReference type="RefSeq" id="YP_010131931.1">
    <property type="nucleotide sequence ID" value="NC_056371.1"/>
</dbReference>
<evidence type="ECO:0000256" key="1">
    <source>
        <dbReference type="ARBA" id="ARBA00007465"/>
    </source>
</evidence>
<dbReference type="PANTHER" id="PTHR11831">
    <property type="entry name" value="30S 40S RIBOSOMAL PROTEIN"/>
    <property type="match status" value="1"/>
</dbReference>
<evidence type="ECO:0000256" key="3">
    <source>
        <dbReference type="ARBA" id="ARBA00022884"/>
    </source>
</evidence>
<protein>
    <submittedName>
        <fullName evidence="8">Ribosomal protein S4</fullName>
    </submittedName>
</protein>
<dbReference type="InterPro" id="IPR022801">
    <property type="entry name" value="Ribosomal_uS4"/>
</dbReference>
<comment type="similarity">
    <text evidence="1">Belongs to the universal ribosomal protein uS4 family.</text>
</comment>
<dbReference type="PANTHER" id="PTHR11831:SF4">
    <property type="entry name" value="SMALL RIBOSOMAL SUBUNIT PROTEIN US4M"/>
    <property type="match status" value="1"/>
</dbReference>